<reference evidence="1 2" key="1">
    <citation type="journal article" date="2011" name="Proc. Natl. Acad. Sci. U.S.A.">
        <title>Evolutionary erosion of yeast sex chromosomes by mating-type switching accidents.</title>
        <authorList>
            <person name="Gordon J.L."/>
            <person name="Armisen D."/>
            <person name="Proux-Wera E."/>
            <person name="Oheigeartaigh S.S."/>
            <person name="Byrne K.P."/>
            <person name="Wolfe K.H."/>
        </authorList>
    </citation>
    <scope>NUCLEOTIDE SEQUENCE [LARGE SCALE GENOMIC DNA]</scope>
    <source>
        <strain evidence="2">ATCC 24235 / CBS 4417 / NBRC 1672 / NRRL Y-8282 / UCD 70-5</strain>
    </source>
</reference>
<name>G8C056_TETPH</name>
<gene>
    <name evidence="1" type="primary">TPHA0L01810</name>
    <name evidence="1" type="ordered locus">TPHA_0L01810</name>
</gene>
<dbReference type="GO" id="GO:0005743">
    <property type="term" value="C:mitochondrial inner membrane"/>
    <property type="evidence" value="ECO:0007669"/>
    <property type="project" value="EnsemblFungi"/>
</dbReference>
<protein>
    <recommendedName>
        <fullName evidence="3">MBA1-like protein</fullName>
    </recommendedName>
</protein>
<dbReference type="HOGENOM" id="CLU_076697_0_0_1"/>
<dbReference type="PANTHER" id="PTHR13333:SF5">
    <property type="entry name" value="M-AAA PROTEASE-INTERACTING PROTEIN 1, MITOCHONDRIAL"/>
    <property type="match status" value="1"/>
</dbReference>
<dbReference type="KEGG" id="tpf:TPHA_0L01810"/>
<dbReference type="eggNOG" id="ENOG502QWPQ">
    <property type="taxonomic scope" value="Eukaryota"/>
</dbReference>
<evidence type="ECO:0000313" key="2">
    <source>
        <dbReference type="Proteomes" id="UP000005666"/>
    </source>
</evidence>
<dbReference type="AlphaFoldDB" id="G8C056"/>
<sequence length="276" mass="31554">MLSTKLIRLDSFLNKGLVGLHTSNRLLSTTQKWYSSTSNKKTIPTSEFNFRHLGVASDIYVPPSLKSLPNPILHPTIFFNVLIRKVYTIGLNTIQIALFRNQSGIKPNFVLWKNNAIECYVNVNTNFARNKLDKCKYNVSIWVQEALAARAHELPKRMKLDWKLLKFNEVPKLISVQSMMIPGRPLEHIQLVYKFNTKQRLTRVDKQTNEVKNIDKDVIDHMVFVCDATSGETIMVGSVFESSPGAKLPKNYDDNNKVTIARMKLCGDIFRPKPSD</sequence>
<evidence type="ECO:0000313" key="1">
    <source>
        <dbReference type="EMBL" id="CCE65534.1"/>
    </source>
</evidence>
<dbReference type="OMA" id="MMIPGRP"/>
<dbReference type="InterPro" id="IPR012483">
    <property type="entry name" value="Mba1_Saccharomycetales"/>
</dbReference>
<evidence type="ECO:0008006" key="3">
    <source>
        <dbReference type="Google" id="ProtNLM"/>
    </source>
</evidence>
<dbReference type="Proteomes" id="UP000005666">
    <property type="component" value="Chromosome 12"/>
</dbReference>
<dbReference type="GeneID" id="11531609"/>
<dbReference type="GO" id="GO:0070131">
    <property type="term" value="P:positive regulation of mitochondrial translation"/>
    <property type="evidence" value="ECO:0007669"/>
    <property type="project" value="EnsemblFungi"/>
</dbReference>
<dbReference type="PANTHER" id="PTHR13333">
    <property type="entry name" value="M-AAA PROTEASE-INTERACTING PROTEIN 1, MITOCHONDRIAL"/>
    <property type="match status" value="1"/>
</dbReference>
<accession>G8C056</accession>
<proteinExistence type="predicted"/>
<dbReference type="GO" id="GO:0032979">
    <property type="term" value="P:protein insertion into mitochondrial inner membrane from matrix"/>
    <property type="evidence" value="ECO:0007669"/>
    <property type="project" value="EnsemblFungi"/>
</dbReference>
<dbReference type="EMBL" id="HE612867">
    <property type="protein sequence ID" value="CCE65534.1"/>
    <property type="molecule type" value="Genomic_DNA"/>
</dbReference>
<dbReference type="Pfam" id="PF07961">
    <property type="entry name" value="MBA1"/>
    <property type="match status" value="1"/>
</dbReference>
<keyword evidence="2" id="KW-1185">Reference proteome</keyword>
<dbReference type="OrthoDB" id="19619at2759"/>
<organism evidence="1 2">
    <name type="scientific">Tetrapisispora phaffii (strain ATCC 24235 / CBS 4417 / NBRC 1672 / NRRL Y-8282 / UCD 70-5)</name>
    <name type="common">Yeast</name>
    <name type="synonym">Fabospora phaffii</name>
    <dbReference type="NCBI Taxonomy" id="1071381"/>
    <lineage>
        <taxon>Eukaryota</taxon>
        <taxon>Fungi</taxon>
        <taxon>Dikarya</taxon>
        <taxon>Ascomycota</taxon>
        <taxon>Saccharomycotina</taxon>
        <taxon>Saccharomycetes</taxon>
        <taxon>Saccharomycetales</taxon>
        <taxon>Saccharomycetaceae</taxon>
        <taxon>Tetrapisispora</taxon>
    </lineage>
</organism>
<dbReference type="STRING" id="1071381.G8C056"/>
<dbReference type="PIRSF" id="PIRSF022613">
    <property type="entry name" value="MBA1"/>
    <property type="match status" value="1"/>
</dbReference>
<dbReference type="RefSeq" id="XP_003687968.1">
    <property type="nucleotide sequence ID" value="XM_003687920.1"/>
</dbReference>
<dbReference type="Gene3D" id="3.10.450.240">
    <property type="match status" value="1"/>
</dbReference>
<dbReference type="GO" id="GO:0097177">
    <property type="term" value="F:mitochondrial ribosome binding"/>
    <property type="evidence" value="ECO:0007669"/>
    <property type="project" value="EnsemblFungi"/>
</dbReference>
<dbReference type="InterPro" id="IPR024621">
    <property type="entry name" value="Mba1"/>
</dbReference>